<dbReference type="PATRIC" id="fig|1048834.4.peg.1630"/>
<dbReference type="KEGG" id="aad:TC41_1712"/>
<proteinExistence type="predicted"/>
<protein>
    <submittedName>
        <fullName evidence="1">Uncharacterized protein</fullName>
    </submittedName>
</protein>
<dbReference type="AlphaFoldDB" id="F8IL73"/>
<gene>
    <name evidence="1" type="ordered locus">TC41_1712</name>
</gene>
<dbReference type="HOGENOM" id="CLU_2949958_0_0_9"/>
<reference evidence="2" key="2">
    <citation type="submission" date="2011-06" db="EMBL/GenBank/DDBJ databases">
        <title>The complete genome sequence of Alicyclobacillus acidocaldarius sp. Tc-4-1.</title>
        <authorList>
            <person name="Chen Y."/>
            <person name="He Y."/>
            <person name="Dong Z."/>
            <person name="Hu S."/>
        </authorList>
    </citation>
    <scope>NUCLEOTIDE SEQUENCE [LARGE SCALE GENOMIC DNA]</scope>
    <source>
        <strain evidence="2">Tc-4-1</strain>
    </source>
</reference>
<name>F8IL73_ALIAT</name>
<dbReference type="Proteomes" id="UP000000292">
    <property type="component" value="Chromosome"/>
</dbReference>
<sequence length="59" mass="6673">MIFLICGQNNMRQKPLAYAWVVAAYLEEKGVRIKLRPTVDALAKLQSFIRLPDGQIVAN</sequence>
<evidence type="ECO:0000313" key="1">
    <source>
        <dbReference type="EMBL" id="AEJ43639.1"/>
    </source>
</evidence>
<dbReference type="EMBL" id="CP002902">
    <property type="protein sequence ID" value="AEJ43639.1"/>
    <property type="molecule type" value="Genomic_DNA"/>
</dbReference>
<evidence type="ECO:0000313" key="2">
    <source>
        <dbReference type="Proteomes" id="UP000000292"/>
    </source>
</evidence>
<organism evidence="1 2">
    <name type="scientific">Alicyclobacillus acidocaldarius (strain Tc-4-1)</name>
    <name type="common">Bacillus acidocaldarius</name>
    <dbReference type="NCBI Taxonomy" id="1048834"/>
    <lineage>
        <taxon>Bacteria</taxon>
        <taxon>Bacillati</taxon>
        <taxon>Bacillota</taxon>
        <taxon>Bacilli</taxon>
        <taxon>Bacillales</taxon>
        <taxon>Alicyclobacillaceae</taxon>
        <taxon>Alicyclobacillus</taxon>
    </lineage>
</organism>
<reference evidence="1 2" key="1">
    <citation type="journal article" date="2011" name="J. Bacteriol.">
        <title>Complete Genome Sequence of Alicyclobacillus acidocaldarius Strain Tc-4-1.</title>
        <authorList>
            <person name="Chen Y."/>
            <person name="He Y."/>
            <person name="Zhang B."/>
            <person name="Yang J."/>
            <person name="Li W."/>
            <person name="Dong Z."/>
            <person name="Hu S."/>
        </authorList>
    </citation>
    <scope>NUCLEOTIDE SEQUENCE [LARGE SCALE GENOMIC DNA]</scope>
    <source>
        <strain evidence="1 2">Tc-4-1</strain>
    </source>
</reference>
<accession>F8IL73</accession>